<dbReference type="EMBL" id="OIVN01004092">
    <property type="protein sequence ID" value="SPD15406.1"/>
    <property type="molecule type" value="Genomic_DNA"/>
</dbReference>
<protein>
    <recommendedName>
        <fullName evidence="2">Amidase domain-containing protein</fullName>
    </recommendedName>
</protein>
<name>A0A2N9HML8_FAGSY</name>
<proteinExistence type="predicted"/>
<accession>A0A2N9HML8</accession>
<gene>
    <name evidence="1" type="ORF">FSB_LOCUS43288</name>
</gene>
<sequence>MNSRITMVNGTVKPDVDPGLSEWVWEALRTTDENVDACHSVKTQLRAALNALLGDFCVLAIPTVPGLPPKLHGDPTPLEAFRAKAFSLLIIA</sequence>
<evidence type="ECO:0000313" key="1">
    <source>
        <dbReference type="EMBL" id="SPD15406.1"/>
    </source>
</evidence>
<dbReference type="PANTHER" id="PTHR46310:SF7">
    <property type="entry name" value="AMIDASE 1"/>
    <property type="match status" value="1"/>
</dbReference>
<dbReference type="AlphaFoldDB" id="A0A2N9HML8"/>
<evidence type="ECO:0008006" key="2">
    <source>
        <dbReference type="Google" id="ProtNLM"/>
    </source>
</evidence>
<dbReference type="PANTHER" id="PTHR46310">
    <property type="entry name" value="AMIDASE 1"/>
    <property type="match status" value="1"/>
</dbReference>
<organism evidence="1">
    <name type="scientific">Fagus sylvatica</name>
    <name type="common">Beechnut</name>
    <dbReference type="NCBI Taxonomy" id="28930"/>
    <lineage>
        <taxon>Eukaryota</taxon>
        <taxon>Viridiplantae</taxon>
        <taxon>Streptophyta</taxon>
        <taxon>Embryophyta</taxon>
        <taxon>Tracheophyta</taxon>
        <taxon>Spermatophyta</taxon>
        <taxon>Magnoliopsida</taxon>
        <taxon>eudicotyledons</taxon>
        <taxon>Gunneridae</taxon>
        <taxon>Pentapetalae</taxon>
        <taxon>rosids</taxon>
        <taxon>fabids</taxon>
        <taxon>Fagales</taxon>
        <taxon>Fagaceae</taxon>
        <taxon>Fagus</taxon>
    </lineage>
</organism>
<reference evidence="1" key="1">
    <citation type="submission" date="2018-02" db="EMBL/GenBank/DDBJ databases">
        <authorList>
            <person name="Cohen D.B."/>
            <person name="Kent A.D."/>
        </authorList>
    </citation>
    <scope>NUCLEOTIDE SEQUENCE</scope>
</reference>